<sequence>MSTSDHTKSSASIELPTLTYRLDDLPGPSASWKELPAPSAELPSLDYRLDAQNSIGVTVTADGNNVELGFVPLLHCQLRLNETELAPVDRGLGAWLYLVSIFVAGMMIWAFSVAWGVFLEAYLRDTTLLSQPHATALLPLIGNLSSGIMYLTSPVTYPLASRYPYYRRHAMWLGTLLCWLSLFVASYVSKVQLDLSMVFPAGMTYMSEWFVVRRGLANGVVDAGACLLVHPSLLKNIIAAHGTALTLRYLSYAFLVGMILTLPFFKPRIPERGVRRPTPRSANRSWIMSPYWWLVIGANTLQGFAYFVPLIWLPTFAAELDISASTASLSLALLNSSSLLSRLFFGTLSDFFSPLLLAMLSLSATSLVTFLLWGVAGNAIAGLLVYGFMYGVLAGGWTSLWTGFIRPVAKDDINMYSSLYAILMLSRGLGNVLSTPISTALSTPNATSSTAKVALSLLQKRRTGFEVGEGRYKELIVFTGCCFAGAALVSCTAWGREVMKKSRTSI</sequence>
<organism evidence="1 2">
    <name type="scientific">Vararia minispora EC-137</name>
    <dbReference type="NCBI Taxonomy" id="1314806"/>
    <lineage>
        <taxon>Eukaryota</taxon>
        <taxon>Fungi</taxon>
        <taxon>Dikarya</taxon>
        <taxon>Basidiomycota</taxon>
        <taxon>Agaricomycotina</taxon>
        <taxon>Agaricomycetes</taxon>
        <taxon>Russulales</taxon>
        <taxon>Lachnocladiaceae</taxon>
        <taxon>Vararia</taxon>
    </lineage>
</organism>
<name>A0ACB8QXQ9_9AGAM</name>
<dbReference type="Proteomes" id="UP000814128">
    <property type="component" value="Unassembled WGS sequence"/>
</dbReference>
<gene>
    <name evidence="1" type="ORF">K488DRAFT_75963</name>
</gene>
<evidence type="ECO:0000313" key="2">
    <source>
        <dbReference type="Proteomes" id="UP000814128"/>
    </source>
</evidence>
<reference evidence="1" key="2">
    <citation type="journal article" date="2022" name="New Phytol.">
        <title>Evolutionary transition to the ectomycorrhizal habit in the genomes of a hyperdiverse lineage of mushroom-forming fungi.</title>
        <authorList>
            <person name="Looney B."/>
            <person name="Miyauchi S."/>
            <person name="Morin E."/>
            <person name="Drula E."/>
            <person name="Courty P.E."/>
            <person name="Kohler A."/>
            <person name="Kuo A."/>
            <person name="LaButti K."/>
            <person name="Pangilinan J."/>
            <person name="Lipzen A."/>
            <person name="Riley R."/>
            <person name="Andreopoulos W."/>
            <person name="He G."/>
            <person name="Johnson J."/>
            <person name="Nolan M."/>
            <person name="Tritt A."/>
            <person name="Barry K.W."/>
            <person name="Grigoriev I.V."/>
            <person name="Nagy L.G."/>
            <person name="Hibbett D."/>
            <person name="Henrissat B."/>
            <person name="Matheny P.B."/>
            <person name="Labbe J."/>
            <person name="Martin F.M."/>
        </authorList>
    </citation>
    <scope>NUCLEOTIDE SEQUENCE</scope>
    <source>
        <strain evidence="1">EC-137</strain>
    </source>
</reference>
<evidence type="ECO:0000313" key="1">
    <source>
        <dbReference type="EMBL" id="KAI0036432.1"/>
    </source>
</evidence>
<dbReference type="EMBL" id="MU273471">
    <property type="protein sequence ID" value="KAI0036432.1"/>
    <property type="molecule type" value="Genomic_DNA"/>
</dbReference>
<keyword evidence="2" id="KW-1185">Reference proteome</keyword>
<comment type="caution">
    <text evidence="1">The sequence shown here is derived from an EMBL/GenBank/DDBJ whole genome shotgun (WGS) entry which is preliminary data.</text>
</comment>
<protein>
    <submittedName>
        <fullName evidence="1">MFS general substrate transporter</fullName>
    </submittedName>
</protein>
<accession>A0ACB8QXQ9</accession>
<proteinExistence type="predicted"/>
<reference evidence="1" key="1">
    <citation type="submission" date="2021-02" db="EMBL/GenBank/DDBJ databases">
        <authorList>
            <consortium name="DOE Joint Genome Institute"/>
            <person name="Ahrendt S."/>
            <person name="Looney B.P."/>
            <person name="Miyauchi S."/>
            <person name="Morin E."/>
            <person name="Drula E."/>
            <person name="Courty P.E."/>
            <person name="Chicoki N."/>
            <person name="Fauchery L."/>
            <person name="Kohler A."/>
            <person name="Kuo A."/>
            <person name="Labutti K."/>
            <person name="Pangilinan J."/>
            <person name="Lipzen A."/>
            <person name="Riley R."/>
            <person name="Andreopoulos W."/>
            <person name="He G."/>
            <person name="Johnson J."/>
            <person name="Barry K.W."/>
            <person name="Grigoriev I.V."/>
            <person name="Nagy L."/>
            <person name="Hibbett D."/>
            <person name="Henrissat B."/>
            <person name="Matheny P.B."/>
            <person name="Labbe J."/>
            <person name="Martin F."/>
        </authorList>
    </citation>
    <scope>NUCLEOTIDE SEQUENCE</scope>
    <source>
        <strain evidence="1">EC-137</strain>
    </source>
</reference>